<dbReference type="Gene3D" id="3.40.50.720">
    <property type="entry name" value="NAD(P)-binding Rossmann-like Domain"/>
    <property type="match status" value="1"/>
</dbReference>
<dbReference type="SUPFAM" id="SSF50129">
    <property type="entry name" value="GroES-like"/>
    <property type="match status" value="1"/>
</dbReference>
<sequence>MTTGLQLRSLVSSTGRLQLSFAEVGVADPGPDEVVVRVEATPLNPSDLRLLFGRADMSTAVAAGAGAGRTITAQVPAGALPRIAARLDTPLGVGNEGAGEVVAAGSSDAAQALLGKTVSMIGGAMYTQYRVLDYRSCQELPAGIGAADGASWFVNPMTALAFVETMRGEGHAALVHTAAASNLGQMLNRVCLEDGIELVNIVRSDAQRKILENIGARHIVDSTSPTFHVDLTAAIILTGATIAFDATGGGALAGDILNSMEVALSAGQPEYNIYGTSVHKQIYSYGNLDTRPTEITRDFGFAWSIGGWLLWSALERLGDDGQRRLRERVAQSLTTTFASTYTKQISLLDVLDPMTMAEYRQQRTGEKYLITPHTRDQE</sequence>
<gene>
    <name evidence="3" type="ORF">GV789_14680</name>
    <name evidence="4" type="ORF">GV794_07000</name>
</gene>
<evidence type="ECO:0000256" key="1">
    <source>
        <dbReference type="ARBA" id="ARBA00022857"/>
    </source>
</evidence>
<name>A0A6P1DBI1_9NOCA</name>
<evidence type="ECO:0000313" key="5">
    <source>
        <dbReference type="Proteomes" id="UP000468928"/>
    </source>
</evidence>
<dbReference type="EMBL" id="JAAGUX010000008">
    <property type="protein sequence ID" value="NEW55397.1"/>
    <property type="molecule type" value="Genomic_DNA"/>
</dbReference>
<dbReference type="AlphaFoldDB" id="A0A6P1DBI1"/>
<comment type="caution">
    <text evidence="3">The sequence shown here is derived from an EMBL/GenBank/DDBJ whole genome shotgun (WGS) entry which is preliminary data.</text>
</comment>
<dbReference type="InterPro" id="IPR011032">
    <property type="entry name" value="GroES-like_sf"/>
</dbReference>
<accession>A0A6P1DBI1</accession>
<dbReference type="GO" id="GO:0016651">
    <property type="term" value="F:oxidoreductase activity, acting on NAD(P)H"/>
    <property type="evidence" value="ECO:0007669"/>
    <property type="project" value="TreeGrafter"/>
</dbReference>
<dbReference type="RefSeq" id="WP_163829227.1">
    <property type="nucleotide sequence ID" value="NZ_JAAGUX010000008.1"/>
</dbReference>
<dbReference type="Proteomes" id="UP000470876">
    <property type="component" value="Unassembled WGS sequence"/>
</dbReference>
<reference evidence="5 6" key="1">
    <citation type="submission" date="2020-01" db="EMBL/GenBank/DDBJ databases">
        <title>Genetics and antimicrobial susceptibilities of Nocardia species isolated from the soil; a comparison with species isolated from humans.</title>
        <authorList>
            <person name="Carrasco G."/>
            <person name="Monzon S."/>
            <person name="Sansegundo M."/>
            <person name="Garcia E."/>
            <person name="Garrido N."/>
            <person name="Medina M.J."/>
            <person name="Villalon P."/>
            <person name="Ramirez-Arocha A.C."/>
            <person name="Jimenez P."/>
            <person name="Cuesta I."/>
            <person name="Valdezate S."/>
        </authorList>
    </citation>
    <scope>NUCLEOTIDE SEQUENCE [LARGE SCALE GENOMIC DNA]</scope>
    <source>
        <strain evidence="3 5">CNM20110639</strain>
        <strain evidence="4 6">CNM20110649</strain>
    </source>
</reference>
<dbReference type="PANTHER" id="PTHR48106:SF18">
    <property type="entry name" value="QUINONE OXIDOREDUCTASE PIG3"/>
    <property type="match status" value="1"/>
</dbReference>
<dbReference type="InterPro" id="IPR036291">
    <property type="entry name" value="NAD(P)-bd_dom_sf"/>
</dbReference>
<dbReference type="PANTHER" id="PTHR48106">
    <property type="entry name" value="QUINONE OXIDOREDUCTASE PIG3-RELATED"/>
    <property type="match status" value="1"/>
</dbReference>
<keyword evidence="2" id="KW-0560">Oxidoreductase</keyword>
<dbReference type="GO" id="GO:0070402">
    <property type="term" value="F:NADPH binding"/>
    <property type="evidence" value="ECO:0007669"/>
    <property type="project" value="TreeGrafter"/>
</dbReference>
<evidence type="ECO:0000256" key="2">
    <source>
        <dbReference type="ARBA" id="ARBA00023002"/>
    </source>
</evidence>
<keyword evidence="6" id="KW-1185">Reference proteome</keyword>
<dbReference type="EMBL" id="JAAGUZ010000035">
    <property type="protein sequence ID" value="NEW45682.1"/>
    <property type="molecule type" value="Genomic_DNA"/>
</dbReference>
<keyword evidence="1" id="KW-0521">NADP</keyword>
<dbReference type="SUPFAM" id="SSF51735">
    <property type="entry name" value="NAD(P)-binding Rossmann-fold domains"/>
    <property type="match status" value="1"/>
</dbReference>
<evidence type="ECO:0000313" key="4">
    <source>
        <dbReference type="EMBL" id="NEW55397.1"/>
    </source>
</evidence>
<dbReference type="Proteomes" id="UP000468928">
    <property type="component" value="Unassembled WGS sequence"/>
</dbReference>
<proteinExistence type="predicted"/>
<dbReference type="Gene3D" id="3.90.180.10">
    <property type="entry name" value="Medium-chain alcohol dehydrogenases, catalytic domain"/>
    <property type="match status" value="1"/>
</dbReference>
<organism evidence="3 5">
    <name type="scientific">Nocardia cyriacigeorgica</name>
    <dbReference type="NCBI Taxonomy" id="135487"/>
    <lineage>
        <taxon>Bacteria</taxon>
        <taxon>Bacillati</taxon>
        <taxon>Actinomycetota</taxon>
        <taxon>Actinomycetes</taxon>
        <taxon>Mycobacteriales</taxon>
        <taxon>Nocardiaceae</taxon>
        <taxon>Nocardia</taxon>
    </lineage>
</organism>
<evidence type="ECO:0000313" key="6">
    <source>
        <dbReference type="Proteomes" id="UP000470876"/>
    </source>
</evidence>
<protein>
    <submittedName>
        <fullName evidence="3">NADH oxidase</fullName>
    </submittedName>
</protein>
<evidence type="ECO:0000313" key="3">
    <source>
        <dbReference type="EMBL" id="NEW45682.1"/>
    </source>
</evidence>